<evidence type="ECO:0008006" key="3">
    <source>
        <dbReference type="Google" id="ProtNLM"/>
    </source>
</evidence>
<dbReference type="InterPro" id="IPR029044">
    <property type="entry name" value="Nucleotide-diphossugar_trans"/>
</dbReference>
<proteinExistence type="predicted"/>
<dbReference type="AlphaFoldDB" id="A0A378SUD9"/>
<dbReference type="Proteomes" id="UP000254291">
    <property type="component" value="Unassembled WGS sequence"/>
</dbReference>
<reference evidence="1 2" key="1">
    <citation type="submission" date="2018-06" db="EMBL/GenBank/DDBJ databases">
        <authorList>
            <consortium name="Pathogen Informatics"/>
            <person name="Doyle S."/>
        </authorList>
    </citation>
    <scope>NUCLEOTIDE SEQUENCE [LARGE SCALE GENOMIC DNA]</scope>
    <source>
        <strain evidence="1 2">NCTC10742</strain>
    </source>
</reference>
<dbReference type="CDD" id="cd00761">
    <property type="entry name" value="Glyco_tranf_GTA_type"/>
    <property type="match status" value="1"/>
</dbReference>
<evidence type="ECO:0000313" key="2">
    <source>
        <dbReference type="Proteomes" id="UP000254291"/>
    </source>
</evidence>
<protein>
    <recommendedName>
        <fullName evidence="3">Glycosyltransferase</fullName>
    </recommendedName>
</protein>
<dbReference type="EMBL" id="UGQM01000001">
    <property type="protein sequence ID" value="STZ45718.1"/>
    <property type="molecule type" value="Genomic_DNA"/>
</dbReference>
<name>A0A378SUD9_9MYCO</name>
<dbReference type="Gene3D" id="3.90.550.10">
    <property type="entry name" value="Spore Coat Polysaccharide Biosynthesis Protein SpsA, Chain A"/>
    <property type="match status" value="1"/>
</dbReference>
<accession>A0A378SUD9</accession>
<organism evidence="1 2">
    <name type="scientific">Mycolicibacterium gilvum</name>
    <dbReference type="NCBI Taxonomy" id="1804"/>
    <lineage>
        <taxon>Bacteria</taxon>
        <taxon>Bacillati</taxon>
        <taxon>Actinomycetota</taxon>
        <taxon>Actinomycetes</taxon>
        <taxon>Mycobacteriales</taxon>
        <taxon>Mycobacteriaceae</taxon>
        <taxon>Mycolicibacterium</taxon>
    </lineage>
</organism>
<dbReference type="SUPFAM" id="SSF53448">
    <property type="entry name" value="Nucleotide-diphospho-sugar transferases"/>
    <property type="match status" value="1"/>
</dbReference>
<evidence type="ECO:0000313" key="1">
    <source>
        <dbReference type="EMBL" id="STZ45718.1"/>
    </source>
</evidence>
<sequence>MTGAGGSDEHKVRIGVAVTTVGRWDSLRELLGDLAEQTYPPSLIAVAHHDVTATAELDDIVKAFADSLEIRTVVSPRGISNGRNAAAAALGDEVDWLWFPNDTTRIDAQTLELLSHHCVPPSTAVAAQLVDREGPRNPLPVPGSALTRRNVWGAMEPATLFERTAFEAAGGWNLALGSGADTPWQSGEGPDLLLRMAERKGFAIDWVPDVAIQAQTEFAHLPVHERRRKQRSYGRGHGYVLRTWRYPLWYKAANLVAAALMPLRKPEKFGPGEAFALLVGRAEGVLGRPFTRSDDHRAILR</sequence>
<dbReference type="RefSeq" id="WP_115328421.1">
    <property type="nucleotide sequence ID" value="NZ_JACKST010000052.1"/>
</dbReference>
<gene>
    <name evidence="1" type="ORF">NCTC10742_04979</name>
</gene>